<dbReference type="OrthoDB" id="1856718at2759"/>
<protein>
    <submittedName>
        <fullName evidence="1">Uncharacterized protein</fullName>
    </submittedName>
</protein>
<evidence type="ECO:0000313" key="1">
    <source>
        <dbReference type="EMBL" id="CAD8103004.1"/>
    </source>
</evidence>
<gene>
    <name evidence="1" type="ORF">PSON_ATCC_30995.1.T0790069</name>
</gene>
<name>A0A8S1PJ72_9CILI</name>
<accession>A0A8S1PJ72</accession>
<dbReference type="EMBL" id="CAJJDN010000079">
    <property type="protein sequence ID" value="CAD8103004.1"/>
    <property type="molecule type" value="Genomic_DNA"/>
</dbReference>
<organism evidence="1 2">
    <name type="scientific">Paramecium sonneborni</name>
    <dbReference type="NCBI Taxonomy" id="65129"/>
    <lineage>
        <taxon>Eukaryota</taxon>
        <taxon>Sar</taxon>
        <taxon>Alveolata</taxon>
        <taxon>Ciliophora</taxon>
        <taxon>Intramacronucleata</taxon>
        <taxon>Oligohymenophorea</taxon>
        <taxon>Peniculida</taxon>
        <taxon>Parameciidae</taxon>
        <taxon>Paramecium</taxon>
    </lineage>
</organism>
<evidence type="ECO:0000313" key="2">
    <source>
        <dbReference type="Proteomes" id="UP000692954"/>
    </source>
</evidence>
<dbReference type="AlphaFoldDB" id="A0A8S1PJ72"/>
<comment type="caution">
    <text evidence="1">The sequence shown here is derived from an EMBL/GenBank/DDBJ whole genome shotgun (WGS) entry which is preliminary data.</text>
</comment>
<sequence length="63" mass="7756">MEILHYAFDDEQLLCKFDTKFVILFQNLLKKSQTQSNILQYIKIQQLDNYQLQKYFNQNKCYL</sequence>
<dbReference type="Proteomes" id="UP000692954">
    <property type="component" value="Unassembled WGS sequence"/>
</dbReference>
<proteinExistence type="predicted"/>
<reference evidence="1" key="1">
    <citation type="submission" date="2021-01" db="EMBL/GenBank/DDBJ databases">
        <authorList>
            <consortium name="Genoscope - CEA"/>
            <person name="William W."/>
        </authorList>
    </citation>
    <scope>NUCLEOTIDE SEQUENCE</scope>
</reference>
<keyword evidence="2" id="KW-1185">Reference proteome</keyword>